<keyword evidence="1" id="KW-1133">Transmembrane helix</keyword>
<reference evidence="3" key="1">
    <citation type="submission" date="2022-11" db="UniProtKB">
        <authorList>
            <consortium name="WormBaseParasite"/>
        </authorList>
    </citation>
    <scope>IDENTIFICATION</scope>
</reference>
<protein>
    <submittedName>
        <fullName evidence="3">NADH dehydrogenase subunit 4</fullName>
    </submittedName>
</protein>
<keyword evidence="1" id="KW-0472">Membrane</keyword>
<evidence type="ECO:0000313" key="3">
    <source>
        <dbReference type="WBParaSite" id="ACRNAN_scaffold1750.g8529.t1"/>
    </source>
</evidence>
<evidence type="ECO:0000256" key="1">
    <source>
        <dbReference type="SAM" id="Phobius"/>
    </source>
</evidence>
<keyword evidence="1" id="KW-0812">Transmembrane</keyword>
<name>A0A914D3A6_9BILA</name>
<dbReference type="Proteomes" id="UP000887540">
    <property type="component" value="Unplaced"/>
</dbReference>
<sequence length="80" mass="8564">MNFIIIPLYLFPAPALIILGITKDGGFGLAFGFLILCLSACGSSIAITVYYHCRILGDKSTKIFSKKSVFGGMIILMNGS</sequence>
<evidence type="ECO:0000313" key="2">
    <source>
        <dbReference type="Proteomes" id="UP000887540"/>
    </source>
</evidence>
<keyword evidence="2" id="KW-1185">Reference proteome</keyword>
<dbReference type="AlphaFoldDB" id="A0A914D3A6"/>
<organism evidence="2 3">
    <name type="scientific">Acrobeloides nanus</name>
    <dbReference type="NCBI Taxonomy" id="290746"/>
    <lineage>
        <taxon>Eukaryota</taxon>
        <taxon>Metazoa</taxon>
        <taxon>Ecdysozoa</taxon>
        <taxon>Nematoda</taxon>
        <taxon>Chromadorea</taxon>
        <taxon>Rhabditida</taxon>
        <taxon>Tylenchina</taxon>
        <taxon>Cephalobomorpha</taxon>
        <taxon>Cephaloboidea</taxon>
        <taxon>Cephalobidae</taxon>
        <taxon>Acrobeloides</taxon>
    </lineage>
</organism>
<accession>A0A914D3A6</accession>
<dbReference type="WBParaSite" id="ACRNAN_scaffold1750.g8529.t1">
    <property type="protein sequence ID" value="ACRNAN_scaffold1750.g8529.t1"/>
    <property type="gene ID" value="ACRNAN_scaffold1750.g8529"/>
</dbReference>
<feature type="transmembrane region" description="Helical" evidence="1">
    <location>
        <begin position="31"/>
        <end position="53"/>
    </location>
</feature>
<proteinExistence type="predicted"/>